<comment type="caution">
    <text evidence="1">The sequence shown here is derived from an EMBL/GenBank/DDBJ whole genome shotgun (WGS) entry which is preliminary data.</text>
</comment>
<proteinExistence type="predicted"/>
<dbReference type="EMBL" id="BARW01015330">
    <property type="protein sequence ID" value="GAI93513.1"/>
    <property type="molecule type" value="Genomic_DNA"/>
</dbReference>
<organism evidence="1">
    <name type="scientific">marine sediment metagenome</name>
    <dbReference type="NCBI Taxonomy" id="412755"/>
    <lineage>
        <taxon>unclassified sequences</taxon>
        <taxon>metagenomes</taxon>
        <taxon>ecological metagenomes</taxon>
    </lineage>
</organism>
<sequence>MRRLRIEGISCPERFEKIIRENEVLITKLFEKVAGVSIFDIQIEKFYNKGISE</sequence>
<name>X1SKQ3_9ZZZZ</name>
<dbReference type="AlphaFoldDB" id="X1SKQ3"/>
<evidence type="ECO:0000313" key="1">
    <source>
        <dbReference type="EMBL" id="GAI93513.1"/>
    </source>
</evidence>
<accession>X1SKQ3</accession>
<gene>
    <name evidence="1" type="ORF">S12H4_26936</name>
</gene>
<protein>
    <submittedName>
        <fullName evidence="1">Uncharacterized protein</fullName>
    </submittedName>
</protein>
<reference evidence="1" key="1">
    <citation type="journal article" date="2014" name="Front. Microbiol.">
        <title>High frequency of phylogenetically diverse reductive dehalogenase-homologous genes in deep subseafloor sedimentary metagenomes.</title>
        <authorList>
            <person name="Kawai M."/>
            <person name="Futagami T."/>
            <person name="Toyoda A."/>
            <person name="Takaki Y."/>
            <person name="Nishi S."/>
            <person name="Hori S."/>
            <person name="Arai W."/>
            <person name="Tsubouchi T."/>
            <person name="Morono Y."/>
            <person name="Uchiyama I."/>
            <person name="Ito T."/>
            <person name="Fujiyama A."/>
            <person name="Inagaki F."/>
            <person name="Takami H."/>
        </authorList>
    </citation>
    <scope>NUCLEOTIDE SEQUENCE</scope>
    <source>
        <strain evidence="1">Expedition CK06-06</strain>
    </source>
</reference>